<feature type="compositionally biased region" description="Basic residues" evidence="1">
    <location>
        <begin position="1"/>
        <end position="13"/>
    </location>
</feature>
<feature type="compositionally biased region" description="Gly residues" evidence="1">
    <location>
        <begin position="257"/>
        <end position="266"/>
    </location>
</feature>
<dbReference type="Proteomes" id="UP000240883">
    <property type="component" value="Unassembled WGS sequence"/>
</dbReference>
<feature type="region of interest" description="Disordered" evidence="1">
    <location>
        <begin position="92"/>
        <end position="131"/>
    </location>
</feature>
<organism evidence="2 3">
    <name type="scientific">Corynespora cassiicola Philippines</name>
    <dbReference type="NCBI Taxonomy" id="1448308"/>
    <lineage>
        <taxon>Eukaryota</taxon>
        <taxon>Fungi</taxon>
        <taxon>Dikarya</taxon>
        <taxon>Ascomycota</taxon>
        <taxon>Pezizomycotina</taxon>
        <taxon>Dothideomycetes</taxon>
        <taxon>Pleosporomycetidae</taxon>
        <taxon>Pleosporales</taxon>
        <taxon>Corynesporascaceae</taxon>
        <taxon>Corynespora</taxon>
    </lineage>
</organism>
<gene>
    <name evidence="2" type="ORF">BS50DRAFT_663977</name>
</gene>
<evidence type="ECO:0000256" key="1">
    <source>
        <dbReference type="SAM" id="MobiDB-lite"/>
    </source>
</evidence>
<name>A0A2T2NUS0_CORCC</name>
<accession>A0A2T2NUS0</accession>
<evidence type="ECO:0000313" key="2">
    <source>
        <dbReference type="EMBL" id="PSN69140.1"/>
    </source>
</evidence>
<dbReference type="AlphaFoldDB" id="A0A2T2NUS0"/>
<keyword evidence="3" id="KW-1185">Reference proteome</keyword>
<sequence length="344" mass="36465">MGSMGRRCKKRRSRQEEGERSVRPPSDVSRSLAEAAVGQWRGGASLLTRASVSSPHCSPLLAALGPYRPTQPSMSFMDTAGIAAHPVNSQRCTRRTDCPKRPAMRVSSPRRGCPGAPPWSGAGGGRRSQRNLHLSGEHRPAAACRVPAFGPPPAHVSAVIVVVVAIAPAIVNTAAHSGVVGCVHGRRALRNACPPFYFNRWPAAGGQLAPCFCFHAGGQDDAGERMDRTGQAEGDPAPAPARQNHDVPPLGPHDALAGGGRAGAVGGRPPTRHAARSSQLAARSSRLRMHLLCIHKEPPSGIMLRVPPSCRLRDPQSISPNRELQFAKPALVDASMRRCVPVVR</sequence>
<dbReference type="EMBL" id="KZ678133">
    <property type="protein sequence ID" value="PSN69140.1"/>
    <property type="molecule type" value="Genomic_DNA"/>
</dbReference>
<protein>
    <submittedName>
        <fullName evidence="2">Uncharacterized protein</fullName>
    </submittedName>
</protein>
<feature type="region of interest" description="Disordered" evidence="1">
    <location>
        <begin position="1"/>
        <end position="30"/>
    </location>
</feature>
<reference evidence="2 3" key="1">
    <citation type="journal article" date="2018" name="Front. Microbiol.">
        <title>Genome-Wide Analysis of Corynespora cassiicola Leaf Fall Disease Putative Effectors.</title>
        <authorList>
            <person name="Lopez D."/>
            <person name="Ribeiro S."/>
            <person name="Label P."/>
            <person name="Fumanal B."/>
            <person name="Venisse J.S."/>
            <person name="Kohler A."/>
            <person name="de Oliveira R.R."/>
            <person name="Labutti K."/>
            <person name="Lipzen A."/>
            <person name="Lail K."/>
            <person name="Bauer D."/>
            <person name="Ohm R.A."/>
            <person name="Barry K.W."/>
            <person name="Spatafora J."/>
            <person name="Grigoriev I.V."/>
            <person name="Martin F.M."/>
            <person name="Pujade-Renaud V."/>
        </authorList>
    </citation>
    <scope>NUCLEOTIDE SEQUENCE [LARGE SCALE GENOMIC DNA]</scope>
    <source>
        <strain evidence="2 3">Philippines</strain>
    </source>
</reference>
<proteinExistence type="predicted"/>
<feature type="region of interest" description="Disordered" evidence="1">
    <location>
        <begin position="222"/>
        <end position="280"/>
    </location>
</feature>
<evidence type="ECO:0000313" key="3">
    <source>
        <dbReference type="Proteomes" id="UP000240883"/>
    </source>
</evidence>